<dbReference type="Proteomes" id="UP000007995">
    <property type="component" value="Unassembled WGS sequence"/>
</dbReference>
<protein>
    <recommendedName>
        <fullName evidence="2">Glycoamylase-like domain-containing protein</fullName>
    </recommendedName>
</protein>
<dbReference type="HOGENOM" id="CLU_023287_1_1_10"/>
<evidence type="ECO:0000259" key="2">
    <source>
        <dbReference type="Pfam" id="PF10091"/>
    </source>
</evidence>
<evidence type="ECO:0000256" key="1">
    <source>
        <dbReference type="SAM" id="SignalP"/>
    </source>
</evidence>
<feature type="domain" description="Glycoamylase-like" evidence="2">
    <location>
        <begin position="213"/>
        <end position="427"/>
    </location>
</feature>
<organism evidence="3 4">
    <name type="scientific">Bacteroides finegoldii CL09T03C10</name>
    <dbReference type="NCBI Taxonomy" id="997888"/>
    <lineage>
        <taxon>Bacteria</taxon>
        <taxon>Pseudomonadati</taxon>
        <taxon>Bacteroidota</taxon>
        <taxon>Bacteroidia</taxon>
        <taxon>Bacteroidales</taxon>
        <taxon>Bacteroidaceae</taxon>
        <taxon>Bacteroides</taxon>
    </lineage>
</organism>
<accession>K5CCH5</accession>
<sequence length="542" mass="61126">MSKMILNIAAALFSALMLCNCVEDESTIGDTTTINDNTYSPLAMKSLMNEQQQKVVNYFVKGANQATGMACNSSTDKTTLTTGASGMGVMNLIIGTERGWISREDATNQILKIVRFLKKADRFKGTWAHWYKPDGKITPFGDQKEAGEIVETAFMMGGLLTACEYFTGDSEAEKEIRRTTQEFWESIEWNHFIKDGKLYWIWHQDENRYELPLVGWNETLLVYILAMAAPDNHKVPTDIYKNCWQGYNFASPNRKTYGYPLPLGSEYGGPLFLSQYSFLGLDPRLMEDEYAYYWTQNLSHTLINRHYCVYEAPAAHKYSVSDWGLTACGGCGEHPEYLSRDPQSDDGIIAPTAAISAFPFTPFYSAQVLMNLSKNYPKLNGNYGFSISYCPADKSVGTDYLAMEHAPMAIMMENYRSGLIWKLLMKNEYVQKGLQLAGMKAVPDYTPGFYLAMVNTATGVYDMMRHPDREKYEIDFYTKASGNGQLVLTNAQNEKIYHTDIELTAGTNVVSFFDNSILRGKKYTLTVTDGANQSYSIPVTLR</sequence>
<dbReference type="Pfam" id="PF10091">
    <property type="entry name" value="Glycoamylase"/>
    <property type="match status" value="1"/>
</dbReference>
<keyword evidence="1" id="KW-0732">Signal</keyword>
<gene>
    <name evidence="3" type="ORF">HMPREF1057_02136</name>
</gene>
<evidence type="ECO:0000313" key="3">
    <source>
        <dbReference type="EMBL" id="EKJ90834.1"/>
    </source>
</evidence>
<evidence type="ECO:0000313" key="4">
    <source>
        <dbReference type="Proteomes" id="UP000007995"/>
    </source>
</evidence>
<dbReference type="Gene3D" id="1.50.10.140">
    <property type="match status" value="1"/>
</dbReference>
<feature type="chain" id="PRO_5003886352" description="Glycoamylase-like domain-containing protein" evidence="1">
    <location>
        <begin position="20"/>
        <end position="542"/>
    </location>
</feature>
<dbReference type="OrthoDB" id="5937621at2"/>
<proteinExistence type="predicted"/>
<comment type="caution">
    <text evidence="3">The sequence shown here is derived from an EMBL/GenBank/DDBJ whole genome shotgun (WGS) entry which is preliminary data.</text>
</comment>
<name>K5CCH5_9BACE</name>
<dbReference type="AlphaFoldDB" id="K5CCH5"/>
<dbReference type="EMBL" id="AGXW01000008">
    <property type="protein sequence ID" value="EKJ90834.1"/>
    <property type="molecule type" value="Genomic_DNA"/>
</dbReference>
<reference evidence="3 4" key="1">
    <citation type="submission" date="2012-02" db="EMBL/GenBank/DDBJ databases">
        <title>The Genome Sequence of Bacteroides finegoldii CL09T03C10.</title>
        <authorList>
            <consortium name="The Broad Institute Genome Sequencing Platform"/>
            <person name="Earl A."/>
            <person name="Ward D."/>
            <person name="Feldgarden M."/>
            <person name="Gevers D."/>
            <person name="Zitomersky N.L."/>
            <person name="Coyne M.J."/>
            <person name="Comstock L.E."/>
            <person name="Young S.K."/>
            <person name="Zeng Q."/>
            <person name="Gargeya S."/>
            <person name="Fitzgerald M."/>
            <person name="Haas B."/>
            <person name="Abouelleil A."/>
            <person name="Alvarado L."/>
            <person name="Arachchi H.M."/>
            <person name="Berlin A."/>
            <person name="Chapman S.B."/>
            <person name="Gearin G."/>
            <person name="Goldberg J."/>
            <person name="Griggs A."/>
            <person name="Gujja S."/>
            <person name="Hansen M."/>
            <person name="Heiman D."/>
            <person name="Howarth C."/>
            <person name="Larimer J."/>
            <person name="Lui A."/>
            <person name="MacDonald P.J.P."/>
            <person name="McCowen C."/>
            <person name="Montmayeur A."/>
            <person name="Murphy C."/>
            <person name="Neiman D."/>
            <person name="Pearson M."/>
            <person name="Priest M."/>
            <person name="Roberts A."/>
            <person name="Saif S."/>
            <person name="Shea T."/>
            <person name="Sisk P."/>
            <person name="Stolte C."/>
            <person name="Sykes S."/>
            <person name="Wortman J."/>
            <person name="Nusbaum C."/>
            <person name="Birren B."/>
        </authorList>
    </citation>
    <scope>NUCLEOTIDE SEQUENCE [LARGE SCALE GENOMIC DNA]</scope>
    <source>
        <strain evidence="3 4">CL09T03C10</strain>
    </source>
</reference>
<dbReference type="InterPro" id="IPR019282">
    <property type="entry name" value="Glycoamylase-like_cons_dom"/>
</dbReference>
<feature type="signal peptide" evidence="1">
    <location>
        <begin position="1"/>
        <end position="19"/>
    </location>
</feature>
<dbReference type="RefSeq" id="WP_007762646.1">
    <property type="nucleotide sequence ID" value="NZ_JH951902.1"/>
</dbReference>